<dbReference type="GO" id="GO:0016301">
    <property type="term" value="F:kinase activity"/>
    <property type="evidence" value="ECO:0007669"/>
    <property type="project" value="UniProtKB-KW"/>
</dbReference>
<evidence type="ECO:0000256" key="2">
    <source>
        <dbReference type="ARBA" id="ARBA00022679"/>
    </source>
</evidence>
<dbReference type="SUPFAM" id="SSF53613">
    <property type="entry name" value="Ribokinase-like"/>
    <property type="match status" value="1"/>
</dbReference>
<dbReference type="InterPro" id="IPR050306">
    <property type="entry name" value="PfkB_Carbo_kinase"/>
</dbReference>
<dbReference type="EMBL" id="JBHUHV010000058">
    <property type="protein sequence ID" value="MFD2069206.1"/>
    <property type="molecule type" value="Genomic_DNA"/>
</dbReference>
<evidence type="ECO:0000256" key="1">
    <source>
        <dbReference type="ARBA" id="ARBA00010688"/>
    </source>
</evidence>
<dbReference type="PROSITE" id="PS00583">
    <property type="entry name" value="PFKB_KINASES_1"/>
    <property type="match status" value="1"/>
</dbReference>
<protein>
    <submittedName>
        <fullName evidence="5">Carbohydrate kinase</fullName>
        <ecNumber evidence="5">2.7.1.-</ecNumber>
    </submittedName>
</protein>
<reference evidence="6" key="1">
    <citation type="journal article" date="2019" name="Int. J. Syst. Evol. Microbiol.">
        <title>The Global Catalogue of Microorganisms (GCM) 10K type strain sequencing project: providing services to taxonomists for standard genome sequencing and annotation.</title>
        <authorList>
            <consortium name="The Broad Institute Genomics Platform"/>
            <consortium name="The Broad Institute Genome Sequencing Center for Infectious Disease"/>
            <person name="Wu L."/>
            <person name="Ma J."/>
        </authorList>
    </citation>
    <scope>NUCLEOTIDE SEQUENCE [LARGE SCALE GENOMIC DNA]</scope>
    <source>
        <strain evidence="6">JCM 16545</strain>
    </source>
</reference>
<comment type="caution">
    <text evidence="5">The sequence shown here is derived from an EMBL/GenBank/DDBJ whole genome shotgun (WGS) entry which is preliminary data.</text>
</comment>
<keyword evidence="2 5" id="KW-0808">Transferase</keyword>
<dbReference type="EC" id="2.7.1.-" evidence="5"/>
<comment type="similarity">
    <text evidence="1">Belongs to the carbohydrate kinase PfkB family.</text>
</comment>
<dbReference type="InterPro" id="IPR002173">
    <property type="entry name" value="Carboh/pur_kinase_PfkB_CS"/>
</dbReference>
<dbReference type="Proteomes" id="UP001597369">
    <property type="component" value="Unassembled WGS sequence"/>
</dbReference>
<name>A0ABW4X3K2_9BACT</name>
<dbReference type="PANTHER" id="PTHR43085">
    <property type="entry name" value="HEXOKINASE FAMILY MEMBER"/>
    <property type="match status" value="1"/>
</dbReference>
<dbReference type="Gene3D" id="3.40.1190.20">
    <property type="match status" value="1"/>
</dbReference>
<dbReference type="RefSeq" id="WP_229957284.1">
    <property type="nucleotide sequence ID" value="NZ_JAJJWI010000001.1"/>
</dbReference>
<accession>A0ABW4X3K2</accession>
<organism evidence="5 6">
    <name type="scientific">Pontibacter silvestris</name>
    <dbReference type="NCBI Taxonomy" id="2305183"/>
    <lineage>
        <taxon>Bacteria</taxon>
        <taxon>Pseudomonadati</taxon>
        <taxon>Bacteroidota</taxon>
        <taxon>Cytophagia</taxon>
        <taxon>Cytophagales</taxon>
        <taxon>Hymenobacteraceae</taxon>
        <taxon>Pontibacter</taxon>
    </lineage>
</organism>
<dbReference type="CDD" id="cd01167">
    <property type="entry name" value="bac_FRK"/>
    <property type="match status" value="1"/>
</dbReference>
<keyword evidence="3 5" id="KW-0418">Kinase</keyword>
<dbReference type="InterPro" id="IPR011611">
    <property type="entry name" value="PfkB_dom"/>
</dbReference>
<keyword evidence="6" id="KW-1185">Reference proteome</keyword>
<evidence type="ECO:0000256" key="3">
    <source>
        <dbReference type="ARBA" id="ARBA00022777"/>
    </source>
</evidence>
<feature type="domain" description="Carbohydrate kinase PfkB" evidence="4">
    <location>
        <begin position="26"/>
        <end position="286"/>
    </location>
</feature>
<evidence type="ECO:0000313" key="5">
    <source>
        <dbReference type="EMBL" id="MFD2069206.1"/>
    </source>
</evidence>
<proteinExistence type="inferred from homology"/>
<sequence length="305" mass="34329">MNKSADKSTVVCFGEILWDILPVAAKPGGAPMNVAYHLNKLGVDTKLVSRVGDDEAGEELLNLLKGWGLSTVYCQQDREHTTSEVHVVVDENNEVSYDILYPVAWDYIAFKEELVPLLRNANAFVFGSLITRNHVSHQTLLKMLEISSYNVFDVNLRAPYYKKETVGQLLEQTNLLKLNQAELELVTSWFSQDCTREAERIKLLQDRFQIKEIIVTKGSKGASYYTPFSREDSVAFNIEVADTVGSGDSFLAAFLAKRLEKEHPKVALSYATALAAFVTMHHGACPDYNLNSLEDFKRNKELQKL</sequence>
<dbReference type="PANTHER" id="PTHR43085:SF57">
    <property type="entry name" value="CARBOHYDRATE KINASE PFKB DOMAIN-CONTAINING PROTEIN"/>
    <property type="match status" value="1"/>
</dbReference>
<gene>
    <name evidence="5" type="ORF">ACFSKU_20145</name>
</gene>
<dbReference type="Pfam" id="PF00294">
    <property type="entry name" value="PfkB"/>
    <property type="match status" value="1"/>
</dbReference>
<dbReference type="InterPro" id="IPR029056">
    <property type="entry name" value="Ribokinase-like"/>
</dbReference>
<evidence type="ECO:0000259" key="4">
    <source>
        <dbReference type="Pfam" id="PF00294"/>
    </source>
</evidence>
<dbReference type="PROSITE" id="PS00584">
    <property type="entry name" value="PFKB_KINASES_2"/>
    <property type="match status" value="1"/>
</dbReference>
<evidence type="ECO:0000313" key="6">
    <source>
        <dbReference type="Proteomes" id="UP001597369"/>
    </source>
</evidence>